<evidence type="ECO:0000256" key="2">
    <source>
        <dbReference type="ARBA" id="ARBA00016337"/>
    </source>
</evidence>
<keyword evidence="3 10" id="KW-0285">Flavoprotein</keyword>
<dbReference type="PANTHER" id="PTHR30040:SF2">
    <property type="entry name" value="FAD:PROTEIN FMN TRANSFERASE"/>
    <property type="match status" value="1"/>
</dbReference>
<evidence type="ECO:0000256" key="11">
    <source>
        <dbReference type="PIRSR" id="PIRSR006268-2"/>
    </source>
</evidence>
<gene>
    <name evidence="12" type="primary">apbE</name>
    <name evidence="12" type="ORF">E3A20_00030</name>
</gene>
<keyword evidence="5 10" id="KW-0479">Metal-binding</keyword>
<evidence type="ECO:0000256" key="4">
    <source>
        <dbReference type="ARBA" id="ARBA00022679"/>
    </source>
</evidence>
<comment type="similarity">
    <text evidence="10">Belongs to the ApbE family.</text>
</comment>
<organism evidence="12 13">
    <name type="scientific">Planctomyces bekefii</name>
    <dbReference type="NCBI Taxonomy" id="1653850"/>
    <lineage>
        <taxon>Bacteria</taxon>
        <taxon>Pseudomonadati</taxon>
        <taxon>Planctomycetota</taxon>
        <taxon>Planctomycetia</taxon>
        <taxon>Planctomycetales</taxon>
        <taxon>Planctomycetaceae</taxon>
        <taxon>Planctomyces</taxon>
    </lineage>
</organism>
<dbReference type="GO" id="GO:0016740">
    <property type="term" value="F:transferase activity"/>
    <property type="evidence" value="ECO:0007669"/>
    <property type="project" value="UniProtKB-UniRule"/>
</dbReference>
<dbReference type="PIRSF" id="PIRSF006268">
    <property type="entry name" value="ApbE"/>
    <property type="match status" value="1"/>
</dbReference>
<dbReference type="InterPro" id="IPR003374">
    <property type="entry name" value="ApbE-like_sf"/>
</dbReference>
<name>A0A5C6MCQ3_9PLAN</name>
<reference evidence="12 13" key="1">
    <citation type="submission" date="2019-08" db="EMBL/GenBank/DDBJ databases">
        <title>100 year-old enigma solved: identification of Planctomyces bekefii, the type genus and species of the phylum Planctomycetes.</title>
        <authorList>
            <person name="Svetlana D.N."/>
            <person name="Overmann J."/>
        </authorList>
    </citation>
    <scope>NUCLEOTIDE SEQUENCE [LARGE SCALE GENOMIC DNA]</scope>
    <source>
        <strain evidence="12">Phe10_nw2017</strain>
    </source>
</reference>
<dbReference type="Pfam" id="PF02424">
    <property type="entry name" value="ApbE"/>
    <property type="match status" value="1"/>
</dbReference>
<feature type="binding site" evidence="11">
    <location>
        <position position="304"/>
    </location>
    <ligand>
        <name>Mg(2+)</name>
        <dbReference type="ChEBI" id="CHEBI:18420"/>
    </ligand>
</feature>
<dbReference type="EC" id="2.7.1.180" evidence="1 10"/>
<evidence type="ECO:0000256" key="9">
    <source>
        <dbReference type="ARBA" id="ARBA00048540"/>
    </source>
</evidence>
<evidence type="ECO:0000256" key="10">
    <source>
        <dbReference type="PIRNR" id="PIRNR006268"/>
    </source>
</evidence>
<comment type="caution">
    <text evidence="12">The sequence shown here is derived from an EMBL/GenBank/DDBJ whole genome shotgun (WGS) entry which is preliminary data.</text>
</comment>
<protein>
    <recommendedName>
        <fullName evidence="2 10">FAD:protein FMN transferase</fullName>
        <ecNumber evidence="1 10">2.7.1.180</ecNumber>
    </recommendedName>
    <alternativeName>
        <fullName evidence="8 10">Flavin transferase</fullName>
    </alternativeName>
</protein>
<sequence>MSTDPANPTRRELLSAFRTRTAAPSESARIAGPAPNGGATVRLTARLMGCDFTVVLNPGPEQVEVAGEALERISAVEAWLSHYRDDSQLSRLNQTGWPGPASISAELRDFLEFCRHCWQLTDGAFDVAAGALSQLWRHCRKAGRIPDDAAVAAAKACSGHSLVNMNPVGNTVCFSAAGISLDPGAVGKGWGLDDAAAWLLDRAEPLQNFLLSGGHSSLLAAGSHNGTGGWPVGLGNPLFTEKRIATILLMYQAMGTSGSNIQFFRHAGRRYGHVLDPRTGWPAEGMLSATVLADSAALADALSTAFFCDGSGKGG</sequence>
<evidence type="ECO:0000313" key="13">
    <source>
        <dbReference type="Proteomes" id="UP000321083"/>
    </source>
</evidence>
<dbReference type="Proteomes" id="UP000321083">
    <property type="component" value="Unassembled WGS sequence"/>
</dbReference>
<comment type="cofactor">
    <cofactor evidence="11">
        <name>Mg(2+)</name>
        <dbReference type="ChEBI" id="CHEBI:18420"/>
    </cofactor>
    <cofactor evidence="11">
        <name>Mn(2+)</name>
        <dbReference type="ChEBI" id="CHEBI:29035"/>
    </cofactor>
    <text evidence="11">Magnesium. Can also use manganese.</text>
</comment>
<dbReference type="EMBL" id="SRHE01000001">
    <property type="protein sequence ID" value="TWW12801.1"/>
    <property type="molecule type" value="Genomic_DNA"/>
</dbReference>
<keyword evidence="7 10" id="KW-0460">Magnesium</keyword>
<feature type="binding site" evidence="11">
    <location>
        <position position="185"/>
    </location>
    <ligand>
        <name>Mg(2+)</name>
        <dbReference type="ChEBI" id="CHEBI:18420"/>
    </ligand>
</feature>
<dbReference type="Gene3D" id="3.10.520.10">
    <property type="entry name" value="ApbE-like domains"/>
    <property type="match status" value="1"/>
</dbReference>
<evidence type="ECO:0000256" key="7">
    <source>
        <dbReference type="ARBA" id="ARBA00022842"/>
    </source>
</evidence>
<evidence type="ECO:0000256" key="3">
    <source>
        <dbReference type="ARBA" id="ARBA00022630"/>
    </source>
</evidence>
<evidence type="ECO:0000256" key="6">
    <source>
        <dbReference type="ARBA" id="ARBA00022827"/>
    </source>
</evidence>
<dbReference type="SUPFAM" id="SSF143631">
    <property type="entry name" value="ApbE-like"/>
    <property type="match status" value="1"/>
</dbReference>
<keyword evidence="4 10" id="KW-0808">Transferase</keyword>
<evidence type="ECO:0000256" key="1">
    <source>
        <dbReference type="ARBA" id="ARBA00011955"/>
    </source>
</evidence>
<evidence type="ECO:0000256" key="8">
    <source>
        <dbReference type="ARBA" id="ARBA00031306"/>
    </source>
</evidence>
<comment type="catalytic activity">
    <reaction evidence="9 10">
        <text>L-threonyl-[protein] + FAD = FMN-L-threonyl-[protein] + AMP + H(+)</text>
        <dbReference type="Rhea" id="RHEA:36847"/>
        <dbReference type="Rhea" id="RHEA-COMP:11060"/>
        <dbReference type="Rhea" id="RHEA-COMP:11061"/>
        <dbReference type="ChEBI" id="CHEBI:15378"/>
        <dbReference type="ChEBI" id="CHEBI:30013"/>
        <dbReference type="ChEBI" id="CHEBI:57692"/>
        <dbReference type="ChEBI" id="CHEBI:74257"/>
        <dbReference type="ChEBI" id="CHEBI:456215"/>
        <dbReference type="EC" id="2.7.1.180"/>
    </reaction>
</comment>
<accession>A0A5C6MCQ3</accession>
<dbReference type="AlphaFoldDB" id="A0A5C6MCQ3"/>
<dbReference type="GO" id="GO:0046872">
    <property type="term" value="F:metal ion binding"/>
    <property type="evidence" value="ECO:0007669"/>
    <property type="project" value="UniProtKB-UniRule"/>
</dbReference>
<evidence type="ECO:0000313" key="12">
    <source>
        <dbReference type="EMBL" id="TWW12801.1"/>
    </source>
</evidence>
<dbReference type="PANTHER" id="PTHR30040">
    <property type="entry name" value="THIAMINE BIOSYNTHESIS LIPOPROTEIN APBE"/>
    <property type="match status" value="1"/>
</dbReference>
<proteinExistence type="inferred from homology"/>
<keyword evidence="13" id="KW-1185">Reference proteome</keyword>
<feature type="binding site" evidence="11">
    <location>
        <position position="300"/>
    </location>
    <ligand>
        <name>Mg(2+)</name>
        <dbReference type="ChEBI" id="CHEBI:18420"/>
    </ligand>
</feature>
<evidence type="ECO:0000256" key="5">
    <source>
        <dbReference type="ARBA" id="ARBA00022723"/>
    </source>
</evidence>
<keyword evidence="6 10" id="KW-0274">FAD</keyword>
<reference evidence="12 13" key="2">
    <citation type="submission" date="2019-08" db="EMBL/GenBank/DDBJ databases">
        <authorList>
            <person name="Henke P."/>
        </authorList>
    </citation>
    <scope>NUCLEOTIDE SEQUENCE [LARGE SCALE GENOMIC DNA]</scope>
    <source>
        <strain evidence="12">Phe10_nw2017</strain>
    </source>
</reference>
<dbReference type="InterPro" id="IPR024932">
    <property type="entry name" value="ApbE"/>
</dbReference>